<dbReference type="InterPro" id="IPR000626">
    <property type="entry name" value="Ubiquitin-like_dom"/>
</dbReference>
<evidence type="ECO:0000313" key="3">
    <source>
        <dbReference type="EMBL" id="ELR12053.1"/>
    </source>
</evidence>
<evidence type="ECO:0000259" key="2">
    <source>
        <dbReference type="PROSITE" id="PS50127"/>
    </source>
</evidence>
<dbReference type="InterPro" id="IPR016135">
    <property type="entry name" value="UBQ-conjugating_enzyme/RWD"/>
</dbReference>
<sequence length="409" mass="45103">MERATPPACDDVQTARSYEPFYVSATLLTGRSYNVDLSPAAGPDCHGADTTVGQAKVRIGACQEMWEKGSLDPDQIRLIFEGKRLEDSRPLSHYGLRHSGSRLHVVVRLRGGLFFPLAPAPDPANDVVGDCTSIFSTAGSSKERAKRTDICSWLQDSVHLWRVGKDTDWAELIIEPGGSYEGGAFLLRVAFPQTYPFHPFQLRLITPLYHPTVGPAGITAVIGYDPVVSWSPARSVRTPIIGDFIKQIQSYSLSAETCEMLKGGVLQVGDVLNELATNGEEGARAKARLWTWHFATDHGRAYMRSGRRCSGMTQLASLIALHIEVRSVILVAHRWQSKRQQQGEEAFEGNEEGLFGALPRELLHAILVCIGSDRRPPPPAARMWELVNEGDDGLPEDWRSRLPELPAAQ</sequence>
<dbReference type="SMART" id="SM00213">
    <property type="entry name" value="UBQ"/>
    <property type="match status" value="1"/>
</dbReference>
<dbReference type="KEGG" id="acan:ACA1_025710"/>
<dbReference type="GeneID" id="14912533"/>
<dbReference type="SUPFAM" id="SSF54495">
    <property type="entry name" value="UBC-like"/>
    <property type="match status" value="1"/>
</dbReference>
<dbReference type="InterPro" id="IPR029071">
    <property type="entry name" value="Ubiquitin-like_domsf"/>
</dbReference>
<dbReference type="Pfam" id="PF00179">
    <property type="entry name" value="UQ_con"/>
    <property type="match status" value="1"/>
</dbReference>
<dbReference type="CDD" id="cd00195">
    <property type="entry name" value="UBCc_UEV"/>
    <property type="match status" value="1"/>
</dbReference>
<dbReference type="STRING" id="1257118.L8GH36"/>
<organism evidence="3 4">
    <name type="scientific">Acanthamoeba castellanii (strain ATCC 30010 / Neff)</name>
    <dbReference type="NCBI Taxonomy" id="1257118"/>
    <lineage>
        <taxon>Eukaryota</taxon>
        <taxon>Amoebozoa</taxon>
        <taxon>Discosea</taxon>
        <taxon>Longamoebia</taxon>
        <taxon>Centramoebida</taxon>
        <taxon>Acanthamoebidae</taxon>
        <taxon>Acanthamoeba</taxon>
    </lineage>
</organism>
<dbReference type="Pfam" id="PF00240">
    <property type="entry name" value="ubiquitin"/>
    <property type="match status" value="1"/>
</dbReference>
<dbReference type="AlphaFoldDB" id="L8GH36"/>
<reference evidence="3 4" key="1">
    <citation type="journal article" date="2013" name="Genome Biol.">
        <title>Genome of Acanthamoeba castellanii highlights extensive lateral gene transfer and early evolution of tyrosine kinase signaling.</title>
        <authorList>
            <person name="Clarke M."/>
            <person name="Lohan A.J."/>
            <person name="Liu B."/>
            <person name="Lagkouvardos I."/>
            <person name="Roy S."/>
            <person name="Zafar N."/>
            <person name="Bertelli C."/>
            <person name="Schilde C."/>
            <person name="Kianianmomeni A."/>
            <person name="Burglin T.R."/>
            <person name="Frech C."/>
            <person name="Turcotte B."/>
            <person name="Kopec K.O."/>
            <person name="Synnott J.M."/>
            <person name="Choo C."/>
            <person name="Paponov I."/>
            <person name="Finkler A."/>
            <person name="Soon Heng Tan C."/>
            <person name="Hutchins A.P."/>
            <person name="Weinmeier T."/>
            <person name="Rattei T."/>
            <person name="Chu J.S."/>
            <person name="Gimenez G."/>
            <person name="Irimia M."/>
            <person name="Rigden D.J."/>
            <person name="Fitzpatrick D.A."/>
            <person name="Lorenzo-Morales J."/>
            <person name="Bateman A."/>
            <person name="Chiu C.H."/>
            <person name="Tang P."/>
            <person name="Hegemann P."/>
            <person name="Fromm H."/>
            <person name="Raoult D."/>
            <person name="Greub G."/>
            <person name="Miranda-Saavedra D."/>
            <person name="Chen N."/>
            <person name="Nash P."/>
            <person name="Ginger M.L."/>
            <person name="Horn M."/>
            <person name="Schaap P."/>
            <person name="Caler L."/>
            <person name="Loftus B."/>
        </authorList>
    </citation>
    <scope>NUCLEOTIDE SEQUENCE [LARGE SCALE GENOMIC DNA]</scope>
    <source>
        <strain evidence="3 4">Neff</strain>
    </source>
</reference>
<dbReference type="RefSeq" id="XP_004334066.1">
    <property type="nucleotide sequence ID" value="XM_004334018.1"/>
</dbReference>
<dbReference type="OrthoDB" id="10069349at2759"/>
<gene>
    <name evidence="3" type="ORF">ACA1_025710</name>
</gene>
<dbReference type="EMBL" id="KB008134">
    <property type="protein sequence ID" value="ELR12053.1"/>
    <property type="molecule type" value="Genomic_DNA"/>
</dbReference>
<dbReference type="VEuPathDB" id="AmoebaDB:ACA1_025710"/>
<dbReference type="InterPro" id="IPR000608">
    <property type="entry name" value="UBC"/>
</dbReference>
<feature type="domain" description="Ubiquitin-like" evidence="1">
    <location>
        <begin position="51"/>
        <end position="111"/>
    </location>
</feature>
<evidence type="ECO:0000313" key="4">
    <source>
        <dbReference type="Proteomes" id="UP000011083"/>
    </source>
</evidence>
<dbReference type="SUPFAM" id="SSF54236">
    <property type="entry name" value="Ubiquitin-like"/>
    <property type="match status" value="1"/>
</dbReference>
<proteinExistence type="predicted"/>
<protein>
    <submittedName>
        <fullName evidence="3">Ubiquitin domain containing protein</fullName>
    </submittedName>
</protein>
<dbReference type="Gene3D" id="3.10.20.90">
    <property type="entry name" value="Phosphatidylinositol 3-kinase Catalytic Subunit, Chain A, domain 1"/>
    <property type="match status" value="1"/>
</dbReference>
<keyword evidence="4" id="KW-1185">Reference proteome</keyword>
<dbReference type="SMART" id="SM00212">
    <property type="entry name" value="UBCc"/>
    <property type="match status" value="1"/>
</dbReference>
<name>L8GH36_ACACF</name>
<dbReference type="Proteomes" id="UP000011083">
    <property type="component" value="Unassembled WGS sequence"/>
</dbReference>
<dbReference type="Gene3D" id="3.10.110.10">
    <property type="entry name" value="Ubiquitin Conjugating Enzyme"/>
    <property type="match status" value="1"/>
</dbReference>
<accession>L8GH36</accession>
<dbReference type="PROSITE" id="PS50127">
    <property type="entry name" value="UBC_2"/>
    <property type="match status" value="1"/>
</dbReference>
<evidence type="ECO:0000259" key="1">
    <source>
        <dbReference type="PROSITE" id="PS50053"/>
    </source>
</evidence>
<dbReference type="PROSITE" id="PS50053">
    <property type="entry name" value="UBIQUITIN_2"/>
    <property type="match status" value="1"/>
</dbReference>
<feature type="domain" description="UBC core" evidence="2">
    <location>
        <begin position="130"/>
        <end position="296"/>
    </location>
</feature>